<dbReference type="PROSITE" id="PS50931">
    <property type="entry name" value="HTH_LYSR"/>
    <property type="match status" value="1"/>
</dbReference>
<gene>
    <name evidence="6" type="ORF">CS062_16720</name>
</gene>
<dbReference type="OrthoDB" id="9076738at2"/>
<evidence type="ECO:0000256" key="3">
    <source>
        <dbReference type="ARBA" id="ARBA00023125"/>
    </source>
</evidence>
<dbReference type="InterPro" id="IPR005119">
    <property type="entry name" value="LysR_subst-bd"/>
</dbReference>
<evidence type="ECO:0000259" key="5">
    <source>
        <dbReference type="PROSITE" id="PS50931"/>
    </source>
</evidence>
<sequence length="323" mass="35161">MSDAVLRLPTSPPPSIETLQVFVRVAELASFTQAAQSLGLPKASASTAVQRLEASLGTRLFHRTTRRVQLTQDGQACYERCKDLLADLDDMQTMFQPAASGLRGRLRVDMPMRIAQDLVVPRLPEFLAAHPGLEIELSSTDRRVDLVREGFDCVLRVGPLSDSTLVARPLGALAMANLASAGYIAEFGMPESLEDLARHRLVQYVTTLGQRCPGFEWCDDAGATHFVPMTGALTVSDSGSYAAACLAGLGLTQVPRHGIEAEVLDGRLVEVLPRFRPAPMPVHLLYAHRRQLPRRVQAFMQWLADLLAPRLLPLSSASSAPTS</sequence>
<dbReference type="PRINTS" id="PR00039">
    <property type="entry name" value="HTHLYSR"/>
</dbReference>
<name>A0A2G9C8Q8_9BURK</name>
<accession>A0A2G9C8Q8</accession>
<dbReference type="Proteomes" id="UP000231501">
    <property type="component" value="Unassembled WGS sequence"/>
</dbReference>
<proteinExistence type="inferred from homology"/>
<dbReference type="Pfam" id="PF00126">
    <property type="entry name" value="HTH_1"/>
    <property type="match status" value="1"/>
</dbReference>
<dbReference type="CDD" id="cd08472">
    <property type="entry name" value="PBP2_CrgA_like_3"/>
    <property type="match status" value="1"/>
</dbReference>
<dbReference type="GO" id="GO:0003700">
    <property type="term" value="F:DNA-binding transcription factor activity"/>
    <property type="evidence" value="ECO:0007669"/>
    <property type="project" value="InterPro"/>
</dbReference>
<protein>
    <submittedName>
        <fullName evidence="6">LysR family transcriptional regulator</fullName>
    </submittedName>
</protein>
<dbReference type="Pfam" id="PF03466">
    <property type="entry name" value="LysR_substrate"/>
    <property type="match status" value="1"/>
</dbReference>
<evidence type="ECO:0000256" key="1">
    <source>
        <dbReference type="ARBA" id="ARBA00009437"/>
    </source>
</evidence>
<keyword evidence="7" id="KW-1185">Reference proteome</keyword>
<dbReference type="GO" id="GO:0043565">
    <property type="term" value="F:sequence-specific DNA binding"/>
    <property type="evidence" value="ECO:0007669"/>
    <property type="project" value="TreeGrafter"/>
</dbReference>
<dbReference type="InterPro" id="IPR000847">
    <property type="entry name" value="LysR_HTH_N"/>
</dbReference>
<comment type="caution">
    <text evidence="6">The sequence shown here is derived from an EMBL/GenBank/DDBJ whole genome shotgun (WGS) entry which is preliminary data.</text>
</comment>
<dbReference type="Gene3D" id="1.10.10.10">
    <property type="entry name" value="Winged helix-like DNA-binding domain superfamily/Winged helix DNA-binding domain"/>
    <property type="match status" value="1"/>
</dbReference>
<dbReference type="SUPFAM" id="SSF53850">
    <property type="entry name" value="Periplasmic binding protein-like II"/>
    <property type="match status" value="1"/>
</dbReference>
<dbReference type="InterPro" id="IPR036390">
    <property type="entry name" value="WH_DNA-bd_sf"/>
</dbReference>
<keyword evidence="4" id="KW-0804">Transcription</keyword>
<dbReference type="SUPFAM" id="SSF46785">
    <property type="entry name" value="Winged helix' DNA-binding domain"/>
    <property type="match status" value="1"/>
</dbReference>
<feature type="domain" description="HTH lysR-type" evidence="5">
    <location>
        <begin position="14"/>
        <end position="71"/>
    </location>
</feature>
<dbReference type="AlphaFoldDB" id="A0A2G9C8Q8"/>
<evidence type="ECO:0000256" key="2">
    <source>
        <dbReference type="ARBA" id="ARBA00023015"/>
    </source>
</evidence>
<dbReference type="RefSeq" id="WP_099862742.1">
    <property type="nucleotide sequence ID" value="NZ_PEOG01000047.1"/>
</dbReference>
<dbReference type="Gene3D" id="3.40.190.290">
    <property type="match status" value="1"/>
</dbReference>
<keyword evidence="3" id="KW-0238">DNA-binding</keyword>
<evidence type="ECO:0000256" key="4">
    <source>
        <dbReference type="ARBA" id="ARBA00023163"/>
    </source>
</evidence>
<reference evidence="6 7" key="1">
    <citation type="submission" date="2017-11" db="EMBL/GenBank/DDBJ databases">
        <title>Draft genome sequence of Mitsuaria sp. HWN-4.</title>
        <authorList>
            <person name="Gundlapally S.R."/>
        </authorList>
    </citation>
    <scope>NUCLEOTIDE SEQUENCE [LARGE SCALE GENOMIC DNA]</scope>
    <source>
        <strain evidence="6 7">HWN-4</strain>
    </source>
</reference>
<dbReference type="PANTHER" id="PTHR30537:SF72">
    <property type="entry name" value="LYSR FAMILY TRANSCRIPTIONAL REGULATOR"/>
    <property type="match status" value="1"/>
</dbReference>
<dbReference type="InterPro" id="IPR058163">
    <property type="entry name" value="LysR-type_TF_proteobact-type"/>
</dbReference>
<dbReference type="FunFam" id="1.10.10.10:FF:000001">
    <property type="entry name" value="LysR family transcriptional regulator"/>
    <property type="match status" value="1"/>
</dbReference>
<dbReference type="PANTHER" id="PTHR30537">
    <property type="entry name" value="HTH-TYPE TRANSCRIPTIONAL REGULATOR"/>
    <property type="match status" value="1"/>
</dbReference>
<evidence type="ECO:0000313" key="7">
    <source>
        <dbReference type="Proteomes" id="UP000231501"/>
    </source>
</evidence>
<dbReference type="EMBL" id="PEOG01000047">
    <property type="protein sequence ID" value="PIM52024.1"/>
    <property type="molecule type" value="Genomic_DNA"/>
</dbReference>
<organism evidence="6 7">
    <name type="scientific">Roseateles chitinivorans</name>
    <dbReference type="NCBI Taxonomy" id="2917965"/>
    <lineage>
        <taxon>Bacteria</taxon>
        <taxon>Pseudomonadati</taxon>
        <taxon>Pseudomonadota</taxon>
        <taxon>Betaproteobacteria</taxon>
        <taxon>Burkholderiales</taxon>
        <taxon>Sphaerotilaceae</taxon>
        <taxon>Roseateles</taxon>
    </lineage>
</organism>
<dbReference type="InterPro" id="IPR036388">
    <property type="entry name" value="WH-like_DNA-bd_sf"/>
</dbReference>
<evidence type="ECO:0000313" key="6">
    <source>
        <dbReference type="EMBL" id="PIM52024.1"/>
    </source>
</evidence>
<keyword evidence="2" id="KW-0805">Transcription regulation</keyword>
<comment type="similarity">
    <text evidence="1">Belongs to the LysR transcriptional regulatory family.</text>
</comment>
<dbReference type="GO" id="GO:0006351">
    <property type="term" value="P:DNA-templated transcription"/>
    <property type="evidence" value="ECO:0007669"/>
    <property type="project" value="TreeGrafter"/>
</dbReference>